<dbReference type="STRING" id="1802694.A2918_00345"/>
<dbReference type="AlphaFoldDB" id="A0A1F8GDN6"/>
<evidence type="ECO:0000256" key="5">
    <source>
        <dbReference type="ARBA" id="ARBA00023274"/>
    </source>
</evidence>
<sequence>MRRLIKKRAATEPDTKYSNVLISKFINKIMQEGKKPIARRIVYSALDILEKQTKKPAMEVFEKAMGNVYPSVELRSKRVGGANYQVPVEVRPERRTALAIRWIVDSARSQKGKSMAVKLAEEFANASNNTGGAVKKRQDVQRMAEANKAFAHFSW</sequence>
<dbReference type="EMBL" id="MGKI01000002">
    <property type="protein sequence ID" value="OGN23492.1"/>
    <property type="molecule type" value="Genomic_DNA"/>
</dbReference>
<dbReference type="InterPro" id="IPR036823">
    <property type="entry name" value="Ribosomal_uS7_dom_sf"/>
</dbReference>
<name>A0A1F8GDN6_9BACT</name>
<dbReference type="GO" id="GO:0000049">
    <property type="term" value="F:tRNA binding"/>
    <property type="evidence" value="ECO:0007669"/>
    <property type="project" value="UniProtKB-UniRule"/>
</dbReference>
<dbReference type="GO" id="GO:0003735">
    <property type="term" value="F:structural constituent of ribosome"/>
    <property type="evidence" value="ECO:0007669"/>
    <property type="project" value="InterPro"/>
</dbReference>
<gene>
    <name evidence="6" type="primary">rpsG</name>
    <name evidence="9" type="ORF">A2918_00345</name>
</gene>
<keyword evidence="2 6" id="KW-0699">rRNA-binding</keyword>
<dbReference type="NCBIfam" id="TIGR01029">
    <property type="entry name" value="rpsG_bact"/>
    <property type="match status" value="1"/>
</dbReference>
<dbReference type="InterPro" id="IPR023798">
    <property type="entry name" value="Ribosomal_uS7_dom"/>
</dbReference>
<keyword evidence="5 6" id="KW-0687">Ribonucleoprotein</keyword>
<dbReference type="InterPro" id="IPR005717">
    <property type="entry name" value="Ribosomal_uS7_bac/org-type"/>
</dbReference>
<proteinExistence type="inferred from homology"/>
<feature type="domain" description="Small ribosomal subunit protein uS7" evidence="8">
    <location>
        <begin position="2"/>
        <end position="148"/>
    </location>
</feature>
<evidence type="ECO:0000256" key="1">
    <source>
        <dbReference type="ARBA" id="ARBA00007151"/>
    </source>
</evidence>
<evidence type="ECO:0000256" key="3">
    <source>
        <dbReference type="ARBA" id="ARBA00022884"/>
    </source>
</evidence>
<keyword evidence="3 6" id="KW-0694">RNA-binding</keyword>
<reference evidence="9 10" key="1">
    <citation type="journal article" date="2016" name="Nat. Commun.">
        <title>Thousands of microbial genomes shed light on interconnected biogeochemical processes in an aquifer system.</title>
        <authorList>
            <person name="Anantharaman K."/>
            <person name="Brown C.T."/>
            <person name="Hug L.A."/>
            <person name="Sharon I."/>
            <person name="Castelle C.J."/>
            <person name="Probst A.J."/>
            <person name="Thomas B.C."/>
            <person name="Singh A."/>
            <person name="Wilkins M.J."/>
            <person name="Karaoz U."/>
            <person name="Brodie E.L."/>
            <person name="Williams K.H."/>
            <person name="Hubbard S.S."/>
            <person name="Banfield J.F."/>
        </authorList>
    </citation>
    <scope>NUCLEOTIDE SEQUENCE [LARGE SCALE GENOMIC DNA]</scope>
</reference>
<comment type="subunit">
    <text evidence="6">Part of the 30S ribosomal subunit. Contacts proteins S9 and S11.</text>
</comment>
<comment type="function">
    <text evidence="6">One of the primary rRNA binding proteins, it binds directly to 16S rRNA where it nucleates assembly of the head domain of the 30S subunit. Is located at the subunit interface close to the decoding center, probably blocks exit of the E-site tRNA.</text>
</comment>
<evidence type="ECO:0000256" key="6">
    <source>
        <dbReference type="HAMAP-Rule" id="MF_00480"/>
    </source>
</evidence>
<dbReference type="Gene3D" id="1.10.455.10">
    <property type="entry name" value="Ribosomal protein S7 domain"/>
    <property type="match status" value="1"/>
</dbReference>
<comment type="similarity">
    <text evidence="1 6 7">Belongs to the universal ribosomal protein uS7 family.</text>
</comment>
<organism evidence="9 10">
    <name type="scientific">Candidatus Yanofskybacteria bacterium RIFCSPLOWO2_01_FULL_42_49</name>
    <dbReference type="NCBI Taxonomy" id="1802694"/>
    <lineage>
        <taxon>Bacteria</taxon>
        <taxon>Candidatus Yanofskyibacteriota</taxon>
    </lineage>
</organism>
<dbReference type="GO" id="GO:0006412">
    <property type="term" value="P:translation"/>
    <property type="evidence" value="ECO:0007669"/>
    <property type="project" value="UniProtKB-UniRule"/>
</dbReference>
<dbReference type="PANTHER" id="PTHR11205">
    <property type="entry name" value="RIBOSOMAL PROTEIN S7"/>
    <property type="match status" value="1"/>
</dbReference>
<dbReference type="PIRSF" id="PIRSF002122">
    <property type="entry name" value="RPS7p_RPS7a_RPS5e_RPS7o"/>
    <property type="match status" value="1"/>
</dbReference>
<dbReference type="CDD" id="cd14869">
    <property type="entry name" value="uS7_Bacteria"/>
    <property type="match status" value="1"/>
</dbReference>
<dbReference type="HAMAP" id="MF_00480_B">
    <property type="entry name" value="Ribosomal_uS7_B"/>
    <property type="match status" value="1"/>
</dbReference>
<dbReference type="Pfam" id="PF00177">
    <property type="entry name" value="Ribosomal_S7"/>
    <property type="match status" value="1"/>
</dbReference>
<dbReference type="PROSITE" id="PS00052">
    <property type="entry name" value="RIBOSOMAL_S7"/>
    <property type="match status" value="1"/>
</dbReference>
<keyword evidence="4 6" id="KW-0689">Ribosomal protein</keyword>
<dbReference type="InterPro" id="IPR000235">
    <property type="entry name" value="Ribosomal_uS7"/>
</dbReference>
<evidence type="ECO:0000256" key="2">
    <source>
        <dbReference type="ARBA" id="ARBA00022730"/>
    </source>
</evidence>
<dbReference type="Proteomes" id="UP000178227">
    <property type="component" value="Unassembled WGS sequence"/>
</dbReference>
<accession>A0A1F8GDN6</accession>
<keyword evidence="6" id="KW-0820">tRNA-binding</keyword>
<evidence type="ECO:0000256" key="4">
    <source>
        <dbReference type="ARBA" id="ARBA00022980"/>
    </source>
</evidence>
<evidence type="ECO:0000256" key="7">
    <source>
        <dbReference type="RuleBase" id="RU003619"/>
    </source>
</evidence>
<dbReference type="FunFam" id="1.10.455.10:FF:000001">
    <property type="entry name" value="30S ribosomal protein S7"/>
    <property type="match status" value="1"/>
</dbReference>
<comment type="caution">
    <text evidence="9">The sequence shown here is derived from an EMBL/GenBank/DDBJ whole genome shotgun (WGS) entry which is preliminary data.</text>
</comment>
<evidence type="ECO:0000313" key="10">
    <source>
        <dbReference type="Proteomes" id="UP000178227"/>
    </source>
</evidence>
<dbReference type="GO" id="GO:0019843">
    <property type="term" value="F:rRNA binding"/>
    <property type="evidence" value="ECO:0007669"/>
    <property type="project" value="UniProtKB-UniRule"/>
</dbReference>
<dbReference type="GO" id="GO:0015935">
    <property type="term" value="C:small ribosomal subunit"/>
    <property type="evidence" value="ECO:0007669"/>
    <property type="project" value="InterPro"/>
</dbReference>
<evidence type="ECO:0000259" key="8">
    <source>
        <dbReference type="Pfam" id="PF00177"/>
    </source>
</evidence>
<dbReference type="InterPro" id="IPR020606">
    <property type="entry name" value="Ribosomal_uS7_CS"/>
</dbReference>
<evidence type="ECO:0000313" key="9">
    <source>
        <dbReference type="EMBL" id="OGN23492.1"/>
    </source>
</evidence>
<dbReference type="SUPFAM" id="SSF47973">
    <property type="entry name" value="Ribosomal protein S7"/>
    <property type="match status" value="1"/>
</dbReference>
<protein>
    <recommendedName>
        <fullName evidence="6">Small ribosomal subunit protein uS7</fullName>
    </recommendedName>
</protein>